<evidence type="ECO:0000256" key="4">
    <source>
        <dbReference type="ARBA" id="ARBA00022982"/>
    </source>
</evidence>
<evidence type="ECO:0000259" key="7">
    <source>
        <dbReference type="Pfam" id="PF02754"/>
    </source>
</evidence>
<name>A0A1Z5HQV6_9FIRM</name>
<dbReference type="Pfam" id="PF02754">
    <property type="entry name" value="CCG"/>
    <property type="match status" value="1"/>
</dbReference>
<comment type="caution">
    <text evidence="8">The sequence shown here is derived from an EMBL/GenBank/DDBJ whole genome shotgun (WGS) entry which is preliminary data.</text>
</comment>
<feature type="non-terminal residue" evidence="8">
    <location>
        <position position="1"/>
    </location>
</feature>
<reference evidence="9" key="1">
    <citation type="journal article" date="2017" name="Appl. Environ. Microbiol.">
        <title>Genomic Analysis of Calderihabitans maritimus KKC1, a Thermophilic, Hydrogenogenic, Carboxydotrophic Bacterium Isolated from Marine Sediment.</title>
        <authorList>
            <person name="Omae K."/>
            <person name="Yoneda Y."/>
            <person name="Fukuyama Y."/>
            <person name="Yoshida T."/>
            <person name="Sako Y."/>
        </authorList>
    </citation>
    <scope>NUCLEOTIDE SEQUENCE [LARGE SCALE GENOMIC DNA]</scope>
    <source>
        <strain evidence="9">KKC1</strain>
    </source>
</reference>
<dbReference type="GO" id="GO:0051539">
    <property type="term" value="F:4 iron, 4 sulfur cluster binding"/>
    <property type="evidence" value="ECO:0007669"/>
    <property type="project" value="UniProtKB-KW"/>
</dbReference>
<keyword evidence="2" id="KW-0004">4Fe-4S</keyword>
<evidence type="ECO:0000256" key="6">
    <source>
        <dbReference type="ARBA" id="ARBA00023014"/>
    </source>
</evidence>
<organism evidence="8 9">
    <name type="scientific">Calderihabitans maritimus</name>
    <dbReference type="NCBI Taxonomy" id="1246530"/>
    <lineage>
        <taxon>Bacteria</taxon>
        <taxon>Bacillati</taxon>
        <taxon>Bacillota</taxon>
        <taxon>Clostridia</taxon>
        <taxon>Neomoorellales</taxon>
        <taxon>Calderihabitantaceae</taxon>
        <taxon>Calderihabitans</taxon>
    </lineage>
</organism>
<dbReference type="PANTHER" id="PTHR43551:SF1">
    <property type="entry name" value="HETERODISULFIDE REDUCTASE"/>
    <property type="match status" value="1"/>
</dbReference>
<dbReference type="GO" id="GO:0016491">
    <property type="term" value="F:oxidoreductase activity"/>
    <property type="evidence" value="ECO:0007669"/>
    <property type="project" value="UniProtKB-ARBA"/>
</dbReference>
<evidence type="ECO:0000313" key="8">
    <source>
        <dbReference type="EMBL" id="GAW91757.1"/>
    </source>
</evidence>
<dbReference type="PANTHER" id="PTHR43551">
    <property type="entry name" value="FUMARATE REDUCTASE IRON-SULFUR SUBUNIT"/>
    <property type="match status" value="1"/>
</dbReference>
<evidence type="ECO:0000256" key="1">
    <source>
        <dbReference type="ARBA" id="ARBA00022448"/>
    </source>
</evidence>
<sequence length="184" mass="20396">TGTKFENAKSTKMVHIVEFTADLIKHNKLKLDPSRNDHLKVTFHDSCNPARSMGLFEEPRYIIRNVCNHFHEMPENTIKEKTFCCGSGAGLNADENMEIRLRGGLPRANAVKYVREKYGVNMLACICAVDRAVLPTLMDYWVPGVGVAGVHELVGNALVMKGEKKRTTDLRGNPLNGVGGDENV</sequence>
<dbReference type="Proteomes" id="UP000197032">
    <property type="component" value="Unassembled WGS sequence"/>
</dbReference>
<evidence type="ECO:0000256" key="5">
    <source>
        <dbReference type="ARBA" id="ARBA00023004"/>
    </source>
</evidence>
<dbReference type="InterPro" id="IPR004017">
    <property type="entry name" value="Cys_rich_dom"/>
</dbReference>
<keyword evidence="9" id="KW-1185">Reference proteome</keyword>
<proteinExistence type="predicted"/>
<gene>
    <name evidence="8" type="ORF">KKC1_09170</name>
</gene>
<evidence type="ECO:0000256" key="3">
    <source>
        <dbReference type="ARBA" id="ARBA00022723"/>
    </source>
</evidence>
<dbReference type="RefSeq" id="WP_238134192.1">
    <property type="nucleotide sequence ID" value="NZ_BDGJ01000032.1"/>
</dbReference>
<keyword evidence="3" id="KW-0479">Metal-binding</keyword>
<dbReference type="EMBL" id="BDGJ01000032">
    <property type="protein sequence ID" value="GAW91757.1"/>
    <property type="molecule type" value="Genomic_DNA"/>
</dbReference>
<dbReference type="AlphaFoldDB" id="A0A1Z5HQV6"/>
<evidence type="ECO:0000256" key="2">
    <source>
        <dbReference type="ARBA" id="ARBA00022485"/>
    </source>
</evidence>
<keyword evidence="4" id="KW-0249">Electron transport</keyword>
<dbReference type="GO" id="GO:0046872">
    <property type="term" value="F:metal ion binding"/>
    <property type="evidence" value="ECO:0007669"/>
    <property type="project" value="UniProtKB-KW"/>
</dbReference>
<keyword evidence="6" id="KW-0411">Iron-sulfur</keyword>
<keyword evidence="1" id="KW-0813">Transport</keyword>
<evidence type="ECO:0000313" key="9">
    <source>
        <dbReference type="Proteomes" id="UP000197032"/>
    </source>
</evidence>
<accession>A0A1Z5HQV6</accession>
<feature type="domain" description="Cysteine-rich" evidence="7">
    <location>
        <begin position="41"/>
        <end position="100"/>
    </location>
</feature>
<keyword evidence="5" id="KW-0408">Iron</keyword>
<protein>
    <submittedName>
        <fullName evidence="8">4Fe-4S ferredoxin</fullName>
    </submittedName>
</protein>